<evidence type="ECO:0000313" key="3">
    <source>
        <dbReference type="EMBL" id="TFU48354.1"/>
    </source>
</evidence>
<feature type="signal peptide" evidence="1">
    <location>
        <begin position="1"/>
        <end position="23"/>
    </location>
</feature>
<dbReference type="GeneID" id="93045826"/>
<evidence type="ECO:0000256" key="1">
    <source>
        <dbReference type="SAM" id="SignalP"/>
    </source>
</evidence>
<comment type="caution">
    <text evidence="2">The sequence shown here is derived from an EMBL/GenBank/DDBJ whole genome shotgun (WGS) entry which is preliminary data.</text>
</comment>
<dbReference type="SUPFAM" id="SSF103088">
    <property type="entry name" value="OmpA-like"/>
    <property type="match status" value="1"/>
</dbReference>
<evidence type="ECO:0000313" key="2">
    <source>
        <dbReference type="EMBL" id="RLT80962.1"/>
    </source>
</evidence>
<dbReference type="Gene3D" id="3.30.1330.60">
    <property type="entry name" value="OmpA-like domain"/>
    <property type="match status" value="1"/>
</dbReference>
<gene>
    <name evidence="2" type="ORF">D7Y07_05300</name>
    <name evidence="3" type="ORF">E4T97_13395</name>
</gene>
<evidence type="ECO:0000313" key="5">
    <source>
        <dbReference type="Proteomes" id="UP000298073"/>
    </source>
</evidence>
<dbReference type="InterPro" id="IPR011990">
    <property type="entry name" value="TPR-like_helical_dom_sf"/>
</dbReference>
<dbReference type="AlphaFoldDB" id="A0A3L7Z6K2"/>
<dbReference type="Proteomes" id="UP000267159">
    <property type="component" value="Unassembled WGS sequence"/>
</dbReference>
<dbReference type="OrthoDB" id="1100173at2"/>
<protein>
    <submittedName>
        <fullName evidence="2">DUF3868 domain-containing protein</fullName>
    </submittedName>
</protein>
<dbReference type="EMBL" id="SPPV01000029">
    <property type="protein sequence ID" value="TFU48354.1"/>
    <property type="molecule type" value="Genomic_DNA"/>
</dbReference>
<feature type="chain" id="PRO_5036083973" evidence="1">
    <location>
        <begin position="24"/>
        <end position="471"/>
    </location>
</feature>
<evidence type="ECO:0000313" key="4">
    <source>
        <dbReference type="Proteomes" id="UP000267159"/>
    </source>
</evidence>
<proteinExistence type="predicted"/>
<name>A0A3L7Z6K2_9BACE</name>
<organism evidence="2 4">
    <name type="scientific">Bacteroides acidifaciens</name>
    <dbReference type="NCBI Taxonomy" id="85831"/>
    <lineage>
        <taxon>Bacteria</taxon>
        <taxon>Pseudomonadati</taxon>
        <taxon>Bacteroidota</taxon>
        <taxon>Bacteroidia</taxon>
        <taxon>Bacteroidales</taxon>
        <taxon>Bacteroidaceae</taxon>
        <taxon>Bacteroides</taxon>
    </lineage>
</organism>
<dbReference type="RefSeq" id="WP_121765490.1">
    <property type="nucleotide sequence ID" value="NZ_CAKOCY010000002.1"/>
</dbReference>
<dbReference type="Gene3D" id="1.25.40.10">
    <property type="entry name" value="Tetratricopeptide repeat domain"/>
    <property type="match status" value="1"/>
</dbReference>
<dbReference type="STRING" id="1235814.GCA_000613385_04698"/>
<dbReference type="EMBL" id="RAZM01000011">
    <property type="protein sequence ID" value="RLT80962.1"/>
    <property type="molecule type" value="Genomic_DNA"/>
</dbReference>
<dbReference type="InterPro" id="IPR036737">
    <property type="entry name" value="OmpA-like_sf"/>
</dbReference>
<keyword evidence="1" id="KW-0732">Signal</keyword>
<accession>A0A3L7Z6K2</accession>
<sequence>MKTGAIFIIAVILSLMIQAPALATEETGAVRTTSSSLYKVGKELVVSISIDITRDFSPNESMVLIPVVSDSLEHRLELPPIYINSRKQHIIFLRETRKKEKEAQALQRKNGERQTLHYLQSAPFDKWMNRATLSLVEKSCGCGIPGTEDFTCIARLHPQPTPVPQLAFLTPQIEKSKIRKEKGSAFIDFPVNATAINDKYSNNAAELNKIIETINTIKQDSNVSITHIGIHGYASPDGPLKVNERLSHERTQALKEYVSRLYTFEKKNIHTSYTPEDWEGFEALLGDTTFRQKEAVMEIVTGDIHPDRKERILKTQFPTFYRFVLEHWFTLLRHSDYTIEYYVRPFTVEESQKVFDTNPRNLSLEEMFRLALTHSPGSRMYNKIFMTAAQLFPDNPTANLNAACIALMQKDTKTAASFLKKAPAVPEKTLAEGVVSFLQDDYERAETLFQQAKDAGLSQAAENLKLISELK</sequence>
<dbReference type="Proteomes" id="UP000298073">
    <property type="component" value="Unassembled WGS sequence"/>
</dbReference>
<reference evidence="2 4" key="1">
    <citation type="submission" date="2018-09" db="EMBL/GenBank/DDBJ databases">
        <title>Murine metabolic-syndrome-specific gut microbial biobank.</title>
        <authorList>
            <person name="Liu C."/>
        </authorList>
    </citation>
    <scope>NUCLEOTIDE SEQUENCE [LARGE SCALE GENOMIC DNA]</scope>
    <source>
        <strain evidence="2 4">0.1X-D8-26</strain>
    </source>
</reference>
<reference evidence="3 5" key="2">
    <citation type="submission" date="2019-03" db="EMBL/GenBank/DDBJ databases">
        <title>Diversity of the mouse oral microbiome.</title>
        <authorList>
            <person name="Joseph S."/>
            <person name="Aduse-Opoku J."/>
            <person name="Curtis M."/>
            <person name="Wade W."/>
            <person name="Hashim A."/>
        </authorList>
    </citation>
    <scope>NUCLEOTIDE SEQUENCE [LARGE SCALE GENOMIC DNA]</scope>
    <source>
        <strain evidence="3 5">P2318</strain>
    </source>
</reference>